<evidence type="ECO:0000256" key="1">
    <source>
        <dbReference type="SAM" id="SignalP"/>
    </source>
</evidence>
<dbReference type="OrthoDB" id="538816at2759"/>
<dbReference type="InterPro" id="IPR016187">
    <property type="entry name" value="CTDL_fold"/>
</dbReference>
<gene>
    <name evidence="3" type="ORF">CAMP_LOCUS7935</name>
</gene>
<protein>
    <recommendedName>
        <fullName evidence="2">C-type lectin domain-containing protein</fullName>
    </recommendedName>
</protein>
<sequence length="222" mass="24842">MLYNFTYLLAFLVCYSHADSMLSTCQVEDILFAVPQYQCPTNYTLFNRYNGAYCIQVFYNTTVNYTSALSQCISINATLSSIENYNEAYFILSQSQTLSRNVSGGVWIGGLRRSVCYGSDYLKNQACQPVKTFSFYWTDGFVEGTTGFGYWMDGQPDNSASVENCLALQSTAASWSTNSTSLLLDYECSRTRAMLGYACGQPATLVEDNGDDDDYDEEEDDV</sequence>
<evidence type="ECO:0000313" key="3">
    <source>
        <dbReference type="EMBL" id="CAI5445298.1"/>
    </source>
</evidence>
<dbReference type="SMART" id="SM00034">
    <property type="entry name" value="CLECT"/>
    <property type="match status" value="1"/>
</dbReference>
<dbReference type="EMBL" id="CANHGI010000003">
    <property type="protein sequence ID" value="CAI5445298.1"/>
    <property type="molecule type" value="Genomic_DNA"/>
</dbReference>
<keyword evidence="1" id="KW-0732">Signal</keyword>
<organism evidence="3 4">
    <name type="scientific">Caenorhabditis angaria</name>
    <dbReference type="NCBI Taxonomy" id="860376"/>
    <lineage>
        <taxon>Eukaryota</taxon>
        <taxon>Metazoa</taxon>
        <taxon>Ecdysozoa</taxon>
        <taxon>Nematoda</taxon>
        <taxon>Chromadorea</taxon>
        <taxon>Rhabditida</taxon>
        <taxon>Rhabditina</taxon>
        <taxon>Rhabditomorpha</taxon>
        <taxon>Rhabditoidea</taxon>
        <taxon>Rhabditidae</taxon>
        <taxon>Peloderinae</taxon>
        <taxon>Caenorhabditis</taxon>
    </lineage>
</organism>
<dbReference type="Gene3D" id="3.10.100.10">
    <property type="entry name" value="Mannose-Binding Protein A, subunit A"/>
    <property type="match status" value="1"/>
</dbReference>
<feature type="signal peptide" evidence="1">
    <location>
        <begin position="1"/>
        <end position="20"/>
    </location>
</feature>
<dbReference type="AlphaFoldDB" id="A0A9P1N0C7"/>
<reference evidence="3" key="1">
    <citation type="submission" date="2022-11" db="EMBL/GenBank/DDBJ databases">
        <authorList>
            <person name="Kikuchi T."/>
        </authorList>
    </citation>
    <scope>NUCLEOTIDE SEQUENCE</scope>
    <source>
        <strain evidence="3">PS1010</strain>
    </source>
</reference>
<evidence type="ECO:0000313" key="4">
    <source>
        <dbReference type="Proteomes" id="UP001152747"/>
    </source>
</evidence>
<name>A0A9P1N0C7_9PELO</name>
<dbReference type="PROSITE" id="PS50041">
    <property type="entry name" value="C_TYPE_LECTIN_2"/>
    <property type="match status" value="1"/>
</dbReference>
<dbReference type="Proteomes" id="UP001152747">
    <property type="component" value="Unassembled WGS sequence"/>
</dbReference>
<dbReference type="InterPro" id="IPR001304">
    <property type="entry name" value="C-type_lectin-like"/>
</dbReference>
<feature type="domain" description="C-type lectin" evidence="2">
    <location>
        <begin position="50"/>
        <end position="189"/>
    </location>
</feature>
<keyword evidence="4" id="KW-1185">Reference proteome</keyword>
<evidence type="ECO:0000259" key="2">
    <source>
        <dbReference type="PROSITE" id="PS50041"/>
    </source>
</evidence>
<dbReference type="InterPro" id="IPR016186">
    <property type="entry name" value="C-type_lectin-like/link_sf"/>
</dbReference>
<accession>A0A9P1N0C7</accession>
<dbReference type="PANTHER" id="PTHR23124">
    <property type="entry name" value="C-TYPE LECTIN DOMAIN-CONTAINING PROTEIN-RELATED-RELATED"/>
    <property type="match status" value="1"/>
</dbReference>
<dbReference type="SUPFAM" id="SSF56436">
    <property type="entry name" value="C-type lectin-like"/>
    <property type="match status" value="1"/>
</dbReference>
<dbReference type="CDD" id="cd00037">
    <property type="entry name" value="CLECT"/>
    <property type="match status" value="1"/>
</dbReference>
<comment type="caution">
    <text evidence="3">The sequence shown here is derived from an EMBL/GenBank/DDBJ whole genome shotgun (WGS) entry which is preliminary data.</text>
</comment>
<feature type="chain" id="PRO_5040366870" description="C-type lectin domain-containing protein" evidence="1">
    <location>
        <begin position="21"/>
        <end position="222"/>
    </location>
</feature>
<proteinExistence type="predicted"/>